<feature type="domain" description="Histidine kinase" evidence="9">
    <location>
        <begin position="869"/>
        <end position="1096"/>
    </location>
</feature>
<dbReference type="EMBL" id="JBHULN010000008">
    <property type="protein sequence ID" value="MFD2571791.1"/>
    <property type="molecule type" value="Genomic_DNA"/>
</dbReference>
<feature type="domain" description="HTH araC/xylS-type" evidence="8">
    <location>
        <begin position="1302"/>
        <end position="1401"/>
    </location>
</feature>
<dbReference type="EC" id="2.7.13.3" evidence="2"/>
<dbReference type="Pfam" id="PF07495">
    <property type="entry name" value="Y_Y_Y"/>
    <property type="match status" value="1"/>
</dbReference>
<dbReference type="InterPro" id="IPR036890">
    <property type="entry name" value="HATPase_C_sf"/>
</dbReference>
<dbReference type="PROSITE" id="PS01124">
    <property type="entry name" value="HTH_ARAC_FAMILY_2"/>
    <property type="match status" value="1"/>
</dbReference>
<dbReference type="SUPFAM" id="SSF63829">
    <property type="entry name" value="Calcium-dependent phosphotriesterase"/>
    <property type="match status" value="2"/>
</dbReference>
<dbReference type="InterPro" id="IPR015943">
    <property type="entry name" value="WD40/YVTN_repeat-like_dom_sf"/>
</dbReference>
<dbReference type="SUPFAM" id="SSF55874">
    <property type="entry name" value="ATPase domain of HSP90 chaperone/DNA topoisomerase II/histidine kinase"/>
    <property type="match status" value="1"/>
</dbReference>
<dbReference type="Gene3D" id="2.60.40.10">
    <property type="entry name" value="Immunoglobulins"/>
    <property type="match status" value="1"/>
</dbReference>
<evidence type="ECO:0000259" key="8">
    <source>
        <dbReference type="PROSITE" id="PS01124"/>
    </source>
</evidence>
<dbReference type="InterPro" id="IPR003661">
    <property type="entry name" value="HisK_dim/P_dom"/>
</dbReference>
<comment type="caution">
    <text evidence="11">The sequence shown here is derived from an EMBL/GenBank/DDBJ whole genome shotgun (WGS) entry which is preliminary data.</text>
</comment>
<evidence type="ECO:0000256" key="4">
    <source>
        <dbReference type="ARBA" id="ARBA00023015"/>
    </source>
</evidence>
<dbReference type="PANTHER" id="PTHR43547:SF2">
    <property type="entry name" value="HYBRID SIGNAL TRANSDUCTION HISTIDINE KINASE C"/>
    <property type="match status" value="1"/>
</dbReference>
<evidence type="ECO:0000313" key="12">
    <source>
        <dbReference type="Proteomes" id="UP001597469"/>
    </source>
</evidence>
<dbReference type="SMART" id="SM00388">
    <property type="entry name" value="HisKA"/>
    <property type="match status" value="1"/>
</dbReference>
<feature type="domain" description="Response regulatory" evidence="10">
    <location>
        <begin position="1143"/>
        <end position="1258"/>
    </location>
</feature>
<dbReference type="Gene3D" id="1.10.10.60">
    <property type="entry name" value="Homeodomain-like"/>
    <property type="match status" value="1"/>
</dbReference>
<evidence type="ECO:0000256" key="1">
    <source>
        <dbReference type="ARBA" id="ARBA00000085"/>
    </source>
</evidence>
<protein>
    <recommendedName>
        <fullName evidence="2">histidine kinase</fullName>
        <ecNumber evidence="2">2.7.13.3</ecNumber>
    </recommendedName>
</protein>
<dbReference type="InterPro" id="IPR036097">
    <property type="entry name" value="HisK_dim/P_sf"/>
</dbReference>
<evidence type="ECO:0000259" key="9">
    <source>
        <dbReference type="PROSITE" id="PS50109"/>
    </source>
</evidence>
<dbReference type="InterPro" id="IPR003594">
    <property type="entry name" value="HATPase_dom"/>
</dbReference>
<keyword evidence="4" id="KW-0805">Transcription regulation</keyword>
<keyword evidence="12" id="KW-1185">Reference proteome</keyword>
<dbReference type="Gene3D" id="3.40.50.2300">
    <property type="match status" value="1"/>
</dbReference>
<dbReference type="InterPro" id="IPR009057">
    <property type="entry name" value="Homeodomain-like_sf"/>
</dbReference>
<dbReference type="SUPFAM" id="SSF46689">
    <property type="entry name" value="Homeodomain-like"/>
    <property type="match status" value="1"/>
</dbReference>
<dbReference type="InterPro" id="IPR013783">
    <property type="entry name" value="Ig-like_fold"/>
</dbReference>
<proteinExistence type="predicted"/>
<dbReference type="CDD" id="cd00082">
    <property type="entry name" value="HisKA"/>
    <property type="match status" value="1"/>
</dbReference>
<dbReference type="InterPro" id="IPR018062">
    <property type="entry name" value="HTH_AraC-typ_CS"/>
</dbReference>
<keyword evidence="3 7" id="KW-0597">Phosphoprotein</keyword>
<dbReference type="PANTHER" id="PTHR43547">
    <property type="entry name" value="TWO-COMPONENT HISTIDINE KINASE"/>
    <property type="match status" value="1"/>
</dbReference>
<dbReference type="InterPro" id="IPR011110">
    <property type="entry name" value="Reg_prop"/>
</dbReference>
<sequence>MRFLYLLVFFPYWIFAQSTRQTGKGWQELTISEGLSQGMIFDLKQDRKGFMWVATKDGLNRYDGHNFTVFTHDPYNEYSLSDNTCSALLVDHSGRLWVGTLTQGLNLFDAKTQRFYHIDISDRDAPNAGNYEVRYLAEDPDGNIWVNTDQDKLIKITLPDAIKMGFPTQSDFTDQVRFSQLPLQGMKANGMAHHFHFERDGRAIVGTTYGMYALNWRLATTIRPVNRPAVDPAKWIIVDDDSQGDYWFSVTGDSVHGWYRGVYKTIALPKWYHSVVVRFVGANTVAVATIDHLWVMSPADLMAQDSLTDRNATTVMPPNLFSLKALMKDQTGNLWVGSAGYGLRKFNPRINQFQAFLPNTSLNYLYQDRQQRIYALKPVQYVQLDRATNRAVPIPAFRQLRPEQQHRYLMQDRRGNFWVAYHDQVTREYYLMAYSTDWKPGKKYPLPPNTGFGYYGNQIIEDRQGMLWIGATNGNLLRFNPLTGAFQTISYGALLPRSGAETETYALYFDQAGTLWIGTQKGLIRAEHPLSKPVFTLYKNSKTDRNSLSNNFVSCVLDDPYEPNRYLWVSTKGGGLERLDKQARTDGDASTSDRTLRPGPFTHFTEAQGLPNKVVYGMLVDEFKNLWISTNRGLAQFNLKTLKFRHYTKADGLQDDEFNTGSYFKTASGELLFGGVNGLNIFRGEGVTSKNGPAPPVHIVDLKVNNERVVVGGADGILSTSIDYAQELNVAHNQNGLTLEFALMDYTNAPNNRYRYRLDGIDRNWVEAGTNRFANYAQLPSGSYTLQVMGSADGEVWSKPVDLAIRINPPFYRTWWAYLFYALVLAFIGWQLYRFQKQRWLLQQQVDFEQKEASRLAELDALKTQFFANISHEFRTPLTLILGPIEQAVQNYAHDPSFPLIQRNAQRLLSLINQLLDLSKLEAGQLRPEPEPGDLAGFFRTLASSFTSLAESRNIQFVFTQDETERQANFDRDKLEKIVSNLLSNAFKFTPSGNEVRMTVRYPRLGQSGVLQCTIEDTGIGIAPQYLPHIFERFYQVEGQTNRDGGDAAYRPRPYEGTGIGLALVHELVKVLGGTIDVVSTEGVGTTFVVTLPLREVGEPGVRTTLISRDRSLLHQTPLPDLPLPSQASTMETEVPPTHSENVLLIIDDNDDIRAYVRSVFAADYQIIEAVDGQDGLEKATASLPDVVICDLMMPRLDGFGFCRALKTGEATSHIPVVMLTAKATLEDRIEGFELGADDYLTKPFNRAEIQARVRNLVSQRQRLYQRFATSLLPESTASLPVASVVEPVKPTLLAAEQKFLDRLRAVVMQHLDNAEFTVEALAGAVNMSRAQLHRKLRAVANTTATNFIRDIRLTQAADLLAKGEDTVSQVAYAVGFDSLSYFGKVFQERYGVLPSQYGRASATNERGLS</sequence>
<dbReference type="InterPro" id="IPR004358">
    <property type="entry name" value="Sig_transdc_His_kin-like_C"/>
</dbReference>
<dbReference type="Gene3D" id="1.10.287.130">
    <property type="match status" value="1"/>
</dbReference>
<dbReference type="Pfam" id="PF00072">
    <property type="entry name" value="Response_reg"/>
    <property type="match status" value="1"/>
</dbReference>
<dbReference type="Proteomes" id="UP001597469">
    <property type="component" value="Unassembled WGS sequence"/>
</dbReference>
<dbReference type="Pfam" id="PF00512">
    <property type="entry name" value="HisKA"/>
    <property type="match status" value="1"/>
</dbReference>
<gene>
    <name evidence="11" type="ORF">ACFSUS_14185</name>
</gene>
<reference evidence="12" key="1">
    <citation type="journal article" date="2019" name="Int. J. Syst. Evol. Microbiol.">
        <title>The Global Catalogue of Microorganisms (GCM) 10K type strain sequencing project: providing services to taxonomists for standard genome sequencing and annotation.</title>
        <authorList>
            <consortium name="The Broad Institute Genomics Platform"/>
            <consortium name="The Broad Institute Genome Sequencing Center for Infectious Disease"/>
            <person name="Wu L."/>
            <person name="Ma J."/>
        </authorList>
    </citation>
    <scope>NUCLEOTIDE SEQUENCE [LARGE SCALE GENOMIC DNA]</scope>
    <source>
        <strain evidence="12">KCTC 42805</strain>
    </source>
</reference>
<evidence type="ECO:0000256" key="7">
    <source>
        <dbReference type="PROSITE-ProRule" id="PRU00169"/>
    </source>
</evidence>
<keyword evidence="6" id="KW-0804">Transcription</keyword>
<dbReference type="RefSeq" id="WP_381523638.1">
    <property type="nucleotide sequence ID" value="NZ_JBHULN010000008.1"/>
</dbReference>
<name>A0ABW5M6Q0_9BACT</name>
<dbReference type="Pfam" id="PF07494">
    <property type="entry name" value="Reg_prop"/>
    <property type="match status" value="1"/>
</dbReference>
<dbReference type="CDD" id="cd17574">
    <property type="entry name" value="REC_OmpR"/>
    <property type="match status" value="1"/>
</dbReference>
<evidence type="ECO:0000256" key="3">
    <source>
        <dbReference type="ARBA" id="ARBA00022553"/>
    </source>
</evidence>
<dbReference type="PROSITE" id="PS50109">
    <property type="entry name" value="HIS_KIN"/>
    <property type="match status" value="1"/>
</dbReference>
<dbReference type="SMART" id="SM00387">
    <property type="entry name" value="HATPase_c"/>
    <property type="match status" value="1"/>
</dbReference>
<dbReference type="InterPro" id="IPR001789">
    <property type="entry name" value="Sig_transdc_resp-reg_receiver"/>
</dbReference>
<evidence type="ECO:0000256" key="5">
    <source>
        <dbReference type="ARBA" id="ARBA00023125"/>
    </source>
</evidence>
<dbReference type="Pfam" id="PF12833">
    <property type="entry name" value="HTH_18"/>
    <property type="match status" value="1"/>
</dbReference>
<dbReference type="PROSITE" id="PS00041">
    <property type="entry name" value="HTH_ARAC_FAMILY_1"/>
    <property type="match status" value="1"/>
</dbReference>
<dbReference type="CDD" id="cd16922">
    <property type="entry name" value="HATPase_EvgS-ArcB-TorS-like"/>
    <property type="match status" value="1"/>
</dbReference>
<dbReference type="InterPro" id="IPR011123">
    <property type="entry name" value="Y_Y_Y"/>
</dbReference>
<evidence type="ECO:0000259" key="10">
    <source>
        <dbReference type="PROSITE" id="PS50110"/>
    </source>
</evidence>
<dbReference type="InterPro" id="IPR011006">
    <property type="entry name" value="CheY-like_superfamily"/>
</dbReference>
<dbReference type="PROSITE" id="PS50110">
    <property type="entry name" value="RESPONSE_REGULATORY"/>
    <property type="match status" value="1"/>
</dbReference>
<feature type="modified residue" description="4-aspartylphosphate" evidence="7">
    <location>
        <position position="1191"/>
    </location>
</feature>
<dbReference type="Gene3D" id="3.30.565.10">
    <property type="entry name" value="Histidine kinase-like ATPase, C-terminal domain"/>
    <property type="match status" value="1"/>
</dbReference>
<dbReference type="SMART" id="SM00342">
    <property type="entry name" value="HTH_ARAC"/>
    <property type="match status" value="1"/>
</dbReference>
<keyword evidence="5" id="KW-0238">DNA-binding</keyword>
<dbReference type="Gene3D" id="2.130.10.10">
    <property type="entry name" value="YVTN repeat-like/Quinoprotein amine dehydrogenase"/>
    <property type="match status" value="4"/>
</dbReference>
<dbReference type="SUPFAM" id="SSF52172">
    <property type="entry name" value="CheY-like"/>
    <property type="match status" value="1"/>
</dbReference>
<comment type="catalytic activity">
    <reaction evidence="1">
        <text>ATP + protein L-histidine = ADP + protein N-phospho-L-histidine.</text>
        <dbReference type="EC" id="2.7.13.3"/>
    </reaction>
</comment>
<accession>A0ABW5M6Q0</accession>
<organism evidence="11 12">
    <name type="scientific">Spirosoma soli</name>
    <dbReference type="NCBI Taxonomy" id="1770529"/>
    <lineage>
        <taxon>Bacteria</taxon>
        <taxon>Pseudomonadati</taxon>
        <taxon>Bacteroidota</taxon>
        <taxon>Cytophagia</taxon>
        <taxon>Cytophagales</taxon>
        <taxon>Cytophagaceae</taxon>
        <taxon>Spirosoma</taxon>
    </lineage>
</organism>
<evidence type="ECO:0000256" key="6">
    <source>
        <dbReference type="ARBA" id="ARBA00023163"/>
    </source>
</evidence>
<dbReference type="SMART" id="SM00448">
    <property type="entry name" value="REC"/>
    <property type="match status" value="1"/>
</dbReference>
<evidence type="ECO:0000256" key="2">
    <source>
        <dbReference type="ARBA" id="ARBA00012438"/>
    </source>
</evidence>
<dbReference type="PRINTS" id="PR00344">
    <property type="entry name" value="BCTRLSENSOR"/>
</dbReference>
<dbReference type="InterPro" id="IPR018060">
    <property type="entry name" value="HTH_AraC"/>
</dbReference>
<evidence type="ECO:0000313" key="11">
    <source>
        <dbReference type="EMBL" id="MFD2571791.1"/>
    </source>
</evidence>
<dbReference type="InterPro" id="IPR005467">
    <property type="entry name" value="His_kinase_dom"/>
</dbReference>
<dbReference type="SUPFAM" id="SSF47384">
    <property type="entry name" value="Homodimeric domain of signal transducing histidine kinase"/>
    <property type="match status" value="1"/>
</dbReference>
<dbReference type="Pfam" id="PF02518">
    <property type="entry name" value="HATPase_c"/>
    <property type="match status" value="1"/>
</dbReference>